<dbReference type="GO" id="GO:0044183">
    <property type="term" value="F:protein folding chaperone"/>
    <property type="evidence" value="ECO:0007669"/>
    <property type="project" value="TreeGrafter"/>
</dbReference>
<dbReference type="PIRSF" id="PIRSF005261">
    <property type="entry name" value="Heat_shock_Hsp33"/>
    <property type="match status" value="1"/>
</dbReference>
<dbReference type="GO" id="GO:0042026">
    <property type="term" value="P:protein refolding"/>
    <property type="evidence" value="ECO:0007669"/>
    <property type="project" value="TreeGrafter"/>
</dbReference>
<dbReference type="SUPFAM" id="SSF64397">
    <property type="entry name" value="Hsp33 domain"/>
    <property type="match status" value="1"/>
</dbReference>
<dbReference type="PANTHER" id="PTHR30111">
    <property type="entry name" value="33 KDA CHAPERONIN"/>
    <property type="match status" value="1"/>
</dbReference>
<dbReference type="Gene3D" id="3.90.1280.10">
    <property type="entry name" value="HSP33 redox switch-like"/>
    <property type="match status" value="1"/>
</dbReference>
<evidence type="ECO:0000256" key="6">
    <source>
        <dbReference type="HAMAP-Rule" id="MF_00117"/>
    </source>
</evidence>
<evidence type="ECO:0000313" key="7">
    <source>
        <dbReference type="EMBL" id="EEA85520.1"/>
    </source>
</evidence>
<protein>
    <recommendedName>
        <fullName evidence="6">33 kDa chaperonin</fullName>
    </recommendedName>
    <alternativeName>
        <fullName evidence="6">Heat shock protein 33 homolog</fullName>
        <shortName evidence="6">HSP33</shortName>
    </alternativeName>
</protein>
<keyword evidence="1 6" id="KW-0963">Cytoplasm</keyword>
<dbReference type="GO" id="GO:0005737">
    <property type="term" value="C:cytoplasm"/>
    <property type="evidence" value="ECO:0007669"/>
    <property type="project" value="UniProtKB-SubCell"/>
</dbReference>
<comment type="function">
    <text evidence="6">Redox regulated molecular chaperone. Protects both thermally unfolding and oxidatively damaged proteins from irreversible aggregation. Plays an important role in the bacterial defense system toward oxidative stress.</text>
</comment>
<evidence type="ECO:0000313" key="8">
    <source>
        <dbReference type="Proteomes" id="UP000003178"/>
    </source>
</evidence>
<dbReference type="PANTHER" id="PTHR30111:SF1">
    <property type="entry name" value="33 KDA CHAPERONIN"/>
    <property type="match status" value="1"/>
</dbReference>
<dbReference type="eggNOG" id="COG1281">
    <property type="taxonomic scope" value="Bacteria"/>
</dbReference>
<name>B6FY74_PEPHT</name>
<dbReference type="STRING" id="500633.CLOHIR_00825"/>
<keyword evidence="2 6" id="KW-0862">Zinc</keyword>
<keyword evidence="4 6" id="KW-0143">Chaperone</keyword>
<dbReference type="NCBIfam" id="NF001033">
    <property type="entry name" value="PRK00114.1"/>
    <property type="match status" value="1"/>
</dbReference>
<keyword evidence="3 6" id="KW-1015">Disulfide bond</keyword>
<organism evidence="7 8">
    <name type="scientific">Peptacetobacter hiranonis (strain DSM 13275 / JCM 10541 / KCTC 15199 / TO-931)</name>
    <name type="common">Clostridium hiranonis</name>
    <dbReference type="NCBI Taxonomy" id="500633"/>
    <lineage>
        <taxon>Bacteria</taxon>
        <taxon>Bacillati</taxon>
        <taxon>Bacillota</taxon>
        <taxon>Clostridia</taxon>
        <taxon>Peptostreptococcales</taxon>
        <taxon>Peptostreptococcaceae</taxon>
        <taxon>Peptacetobacter</taxon>
    </lineage>
</organism>
<evidence type="ECO:0000256" key="2">
    <source>
        <dbReference type="ARBA" id="ARBA00022833"/>
    </source>
</evidence>
<dbReference type="SUPFAM" id="SSF118352">
    <property type="entry name" value="HSP33 redox switch-like"/>
    <property type="match status" value="1"/>
</dbReference>
<reference evidence="7 8" key="1">
    <citation type="submission" date="2008-09" db="EMBL/GenBank/DDBJ databases">
        <authorList>
            <person name="Fulton L."/>
            <person name="Clifton S."/>
            <person name="Fulton B."/>
            <person name="Xu J."/>
            <person name="Minx P."/>
            <person name="Pepin K.H."/>
            <person name="Johnson M."/>
            <person name="Thiruvilangam P."/>
            <person name="Bhonagiri V."/>
            <person name="Nash W.E."/>
            <person name="Mardis E.R."/>
            <person name="Wilson R.K."/>
        </authorList>
    </citation>
    <scope>NUCLEOTIDE SEQUENCE [LARGE SCALE GENOMIC DNA]</scope>
    <source>
        <strain evidence="7 8">DSM 13275</strain>
    </source>
</reference>
<dbReference type="Proteomes" id="UP000003178">
    <property type="component" value="Unassembled WGS sequence"/>
</dbReference>
<accession>B6FY74</accession>
<proteinExistence type="inferred from homology"/>
<dbReference type="HAMAP" id="MF_00117">
    <property type="entry name" value="HslO"/>
    <property type="match status" value="1"/>
</dbReference>
<dbReference type="EMBL" id="ABWP01000032">
    <property type="protein sequence ID" value="EEA85520.1"/>
    <property type="molecule type" value="Genomic_DNA"/>
</dbReference>
<keyword evidence="5 6" id="KW-0676">Redox-active center</keyword>
<dbReference type="Gene3D" id="3.55.30.10">
    <property type="entry name" value="Hsp33 domain"/>
    <property type="match status" value="1"/>
</dbReference>
<dbReference type="InterPro" id="IPR000397">
    <property type="entry name" value="Heat_shock_Hsp33"/>
</dbReference>
<dbReference type="InterPro" id="IPR016154">
    <property type="entry name" value="Heat_shock_Hsp33_C"/>
</dbReference>
<dbReference type="GO" id="GO:0051082">
    <property type="term" value="F:unfolded protein binding"/>
    <property type="evidence" value="ECO:0007669"/>
    <property type="project" value="UniProtKB-UniRule"/>
</dbReference>
<evidence type="ECO:0000256" key="4">
    <source>
        <dbReference type="ARBA" id="ARBA00023186"/>
    </source>
</evidence>
<comment type="caution">
    <text evidence="7">The sequence shown here is derived from an EMBL/GenBank/DDBJ whole genome shotgun (WGS) entry which is preliminary data.</text>
</comment>
<dbReference type="CDD" id="cd00498">
    <property type="entry name" value="Hsp33"/>
    <property type="match status" value="1"/>
</dbReference>
<comment type="subcellular location">
    <subcellularLocation>
        <location evidence="6">Cytoplasm</location>
    </subcellularLocation>
</comment>
<feature type="disulfide bond" description="Redox-active" evidence="6">
    <location>
        <begin position="276"/>
        <end position="279"/>
    </location>
</feature>
<comment type="PTM">
    <text evidence="6">Under oxidizing conditions two disulfide bonds are formed involving the reactive cysteines. Under reducing conditions zinc is bound to the reactive cysteines and the protein is inactive.</text>
</comment>
<dbReference type="Pfam" id="PF01430">
    <property type="entry name" value="HSP33"/>
    <property type="match status" value="1"/>
</dbReference>
<evidence type="ECO:0000256" key="3">
    <source>
        <dbReference type="ARBA" id="ARBA00023157"/>
    </source>
</evidence>
<evidence type="ECO:0000256" key="1">
    <source>
        <dbReference type="ARBA" id="ARBA00022490"/>
    </source>
</evidence>
<dbReference type="AlphaFoldDB" id="B6FY74"/>
<feature type="disulfide bond" description="Redox-active" evidence="6">
    <location>
        <begin position="243"/>
        <end position="245"/>
    </location>
</feature>
<reference evidence="7 8" key="2">
    <citation type="submission" date="2008-10" db="EMBL/GenBank/DDBJ databases">
        <title>Draft genome sequence of Clostridium hiranonis (DSM 13275).</title>
        <authorList>
            <person name="Sudarsanam P."/>
            <person name="Ley R."/>
            <person name="Guruge J."/>
            <person name="Turnbaugh P.J."/>
            <person name="Mahowald M."/>
            <person name="Liep D."/>
            <person name="Gordon J."/>
        </authorList>
    </citation>
    <scope>NUCLEOTIDE SEQUENCE [LARGE SCALE GENOMIC DNA]</scope>
    <source>
        <strain evidence="7 8">DSM 13275</strain>
    </source>
</reference>
<keyword evidence="8" id="KW-1185">Reference proteome</keyword>
<sequence>MKGRILMKDYVIRATSQNGEVRAFVATTRNLVEEARKSHGTTKVATAALGRTLTATSMMGLMMKNKGDELTSIIKGDGPIGTILATSDAQGFVRGYVANPDVQVENYPNGKLNVAGAVGTEGTLKVIKDLGLREPVNGLCPIVSGEIAADFTYYFTVSEQTPSAVSLGVYTTHYEVEHAGGFIVQLMPDATEATICQLEENVGKIKSITEMYREGLTPEDVLNLVLEGLDPVILDKVEVGFRCVCSKDRVKKAFIAMGKKALAEIIEEDHQAEVTCQFCNKKYHYDEDELMEILKEM</sequence>
<gene>
    <name evidence="6 7" type="primary">hslO</name>
    <name evidence="7" type="ORF">CLOHIR_00825</name>
</gene>
<comment type="similarity">
    <text evidence="6">Belongs to the HSP33 family.</text>
</comment>
<dbReference type="HOGENOM" id="CLU_054493_1_0_9"/>
<evidence type="ECO:0000256" key="5">
    <source>
        <dbReference type="ARBA" id="ARBA00023284"/>
    </source>
</evidence>
<dbReference type="InterPro" id="IPR016153">
    <property type="entry name" value="Heat_shock_Hsp33_N"/>
</dbReference>